<reference evidence="2 3" key="1">
    <citation type="journal article" date="2017" name="Sci. Rep.">
        <title>Characterization and diversity of phages infecting Aeromonas salmonicida subsp. salmonicida.</title>
        <authorList>
            <person name="Vincent A.T."/>
            <person name="Paquet V.E."/>
            <person name="Bernatchez A."/>
            <person name="Tremblay D.M."/>
            <person name="Moineau S."/>
            <person name="Charette S.J."/>
        </authorList>
    </citation>
    <scope>NUCLEOTIDE SEQUENCE [LARGE SCALE GENOMIC DNA]</scope>
</reference>
<dbReference type="GO" id="GO:0019076">
    <property type="term" value="P:viral release from host cell"/>
    <property type="evidence" value="ECO:0007669"/>
    <property type="project" value="UniProtKB-UniRule"/>
</dbReference>
<keyword evidence="1" id="KW-1188">Viral release from host cell</keyword>
<dbReference type="GO" id="GO:0019072">
    <property type="term" value="P:viral genome packaging"/>
    <property type="evidence" value="ECO:0007669"/>
    <property type="project" value="UniProtKB-UniRule"/>
</dbReference>
<keyword evidence="1" id="KW-1162">Viral penetration into host cytoplasm</keyword>
<keyword evidence="1" id="KW-0946">Virion</keyword>
<proteinExistence type="inferred from homology"/>
<keyword evidence="1" id="KW-1160">Virus entry into host cell</keyword>
<keyword evidence="1" id="KW-0118">Viral capsid assembly</keyword>
<comment type="subcellular location">
    <subcellularLocation>
        <location evidence="1">Virion</location>
    </subcellularLocation>
    <text evidence="1">Located at a unique 5-fold vertex of the icosahedral capsid.</text>
</comment>
<accession>A0A219Y9H4</accession>
<sequence>MKFLDLFKFWDRVDQNEYDERLKLGHESIATPKKDDGATEIETREGEATYNAVMQQFFGIDNNISGTKDLINTYRQLINNPEVERAVANIVNEAIVYERGHKVVSLDLDDTDFGSNVKEKILEEFDEVCRLLDASRKLDTLFRRWYVDSRIFFHKIMPNPKKGIAELRRLDPRFMEYYREIVTSDIGGTTIVKGYREFFIYTTGNEGYSYNGRIFEPNTRIKIPRSAVVYASSGLMDCSDRGIIGYLHNAVKPANQLKLLEDAMVIYRITRAPERRVFYIDVGNMNNRKATEYVNGIMQSLKNRVVYDSNTGTVKNQKRNLSMTEDYWLMRRDGKSVTEVSSLPGAQTMGDMDDVRWFNKKLYEALRIPLSRIPRDDGGMVIGGQDTAITRDELDFRKFVVQLQHDFEEIFLDPLKTNLIYKRIITEDEWDEQINNIKVNFHQDSYYTELKDIETLRLRVDALSQIEPYVGKYVSHDYVMKNILQMTEEQIAQEEKQIEQEAGIKRFQNPENEDDF</sequence>
<keyword evidence="1" id="KW-0231">Viral genome packaging</keyword>
<comment type="similarity">
    <text evidence="1">Belongs to the Tevenvirinae portal protein family.</text>
</comment>
<dbReference type="InterPro" id="IPR010823">
    <property type="entry name" value="Portal_Gp20"/>
</dbReference>
<evidence type="ECO:0000256" key="1">
    <source>
        <dbReference type="HAMAP-Rule" id="MF_04114"/>
    </source>
</evidence>
<dbReference type="HAMAP" id="MF_04114">
    <property type="entry name" value="PORTAL_T4"/>
    <property type="match status" value="1"/>
</dbReference>
<keyword evidence="1" id="KW-1242">Viral contractile tail ejection system</keyword>
<organism evidence="2 3">
    <name type="scientific">Aeromonas phage 44RR2.8t.2</name>
    <dbReference type="NCBI Taxonomy" id="1932900"/>
    <lineage>
        <taxon>Viruses</taxon>
        <taxon>Duplodnaviria</taxon>
        <taxon>Heunggongvirae</taxon>
        <taxon>Uroviricota</taxon>
        <taxon>Caudoviricetes</taxon>
        <taxon>Pantevenvirales</taxon>
        <taxon>Straboviridae</taxon>
        <taxon>Biquartavirus</taxon>
        <taxon>Biquartavirus 44RR2</taxon>
    </lineage>
</organism>
<dbReference type="GO" id="GO:0019028">
    <property type="term" value="C:viral capsid"/>
    <property type="evidence" value="ECO:0007669"/>
    <property type="project" value="UniProtKB-UniRule"/>
</dbReference>
<evidence type="ECO:0000313" key="3">
    <source>
        <dbReference type="Proteomes" id="UP000222894"/>
    </source>
</evidence>
<dbReference type="Pfam" id="PF07230">
    <property type="entry name" value="Portal_T4"/>
    <property type="match status" value="1"/>
</dbReference>
<comment type="subunit">
    <text evidence="1">Homododecamer. Interacts with the large terminase subunit. Interacts with the major capsid protein. Interacts with the capsid vertex protein.</text>
</comment>
<dbReference type="EMBL" id="KY290948">
    <property type="protein sequence ID" value="APU00628.1"/>
    <property type="molecule type" value="Genomic_DNA"/>
</dbReference>
<name>A0A219Y9H4_9CAUD</name>
<protein>
    <recommendedName>
        <fullName evidence="1">Portal protein</fullName>
    </recommendedName>
    <alternativeName>
        <fullName evidence="1">gp20</fullName>
    </alternativeName>
</protein>
<keyword evidence="1" id="KW-1171">Viral genome ejection through host cell envelope</keyword>
<keyword evidence="1" id="KW-0167">Capsid protein</keyword>
<dbReference type="Proteomes" id="UP000222894">
    <property type="component" value="Genome"/>
</dbReference>
<evidence type="ECO:0000313" key="2">
    <source>
        <dbReference type="EMBL" id="APU00628.1"/>
    </source>
</evidence>
<dbReference type="GO" id="GO:0099000">
    <property type="term" value="P:symbiont genome ejection through host cell envelope, contractile tail mechanism"/>
    <property type="evidence" value="ECO:0007669"/>
    <property type="project" value="UniProtKB-UniRule"/>
</dbReference>
<comment type="function">
    <text evidence="1">Forms the portal vertex of the capsid. This portal plays critical roles in head assembly, genome packaging, neck/tail attachment, and genome ejection. The portal protein multimerizes as a single ring-shaped homododecamer arranged around a central channel. Binds to the terminase subunits to form the packaging machine.</text>
</comment>